<dbReference type="InterPro" id="IPR019910">
    <property type="entry name" value="Lucif-like_OxRdtase_MSMEG_4879"/>
</dbReference>
<dbReference type="RefSeq" id="WP_147254832.1">
    <property type="nucleotide sequence ID" value="NZ_VIWU01000001.1"/>
</dbReference>
<accession>A0A561SLB1</accession>
<dbReference type="Gene3D" id="3.20.20.30">
    <property type="entry name" value="Luciferase-like domain"/>
    <property type="match status" value="1"/>
</dbReference>
<gene>
    <name evidence="3" type="ORF">FHX44_111552</name>
</gene>
<keyword evidence="1" id="KW-0560">Oxidoreductase</keyword>
<dbReference type="InterPro" id="IPR050564">
    <property type="entry name" value="F420-G6PD/mer"/>
</dbReference>
<dbReference type="EMBL" id="VIWU01000001">
    <property type="protein sequence ID" value="TWF75668.1"/>
    <property type="molecule type" value="Genomic_DNA"/>
</dbReference>
<proteinExistence type="predicted"/>
<dbReference type="GO" id="GO:0016705">
    <property type="term" value="F:oxidoreductase activity, acting on paired donors, with incorporation or reduction of molecular oxygen"/>
    <property type="evidence" value="ECO:0007669"/>
    <property type="project" value="InterPro"/>
</dbReference>
<dbReference type="Pfam" id="PF00296">
    <property type="entry name" value="Bac_luciferase"/>
    <property type="match status" value="1"/>
</dbReference>
<evidence type="ECO:0000256" key="1">
    <source>
        <dbReference type="ARBA" id="ARBA00023002"/>
    </source>
</evidence>
<dbReference type="NCBIfam" id="TIGR03564">
    <property type="entry name" value="F420_MSMEG_4879"/>
    <property type="match status" value="1"/>
</dbReference>
<evidence type="ECO:0000313" key="3">
    <source>
        <dbReference type="EMBL" id="TWF75668.1"/>
    </source>
</evidence>
<evidence type="ECO:0000313" key="4">
    <source>
        <dbReference type="Proteomes" id="UP000321261"/>
    </source>
</evidence>
<evidence type="ECO:0000259" key="2">
    <source>
        <dbReference type="Pfam" id="PF00296"/>
    </source>
</evidence>
<reference evidence="3 4" key="1">
    <citation type="submission" date="2019-06" db="EMBL/GenBank/DDBJ databases">
        <title>Sequencing the genomes of 1000 actinobacteria strains.</title>
        <authorList>
            <person name="Klenk H.-P."/>
        </authorList>
    </citation>
    <scope>NUCLEOTIDE SEQUENCE [LARGE SCALE GENOMIC DNA]</scope>
    <source>
        <strain evidence="3 4">DSM 45671</strain>
    </source>
</reference>
<protein>
    <submittedName>
        <fullName evidence="3">F420-dependent oxidoreductase-like protein</fullName>
    </submittedName>
</protein>
<sequence>MRISVFGFLGDGGGSSPVDRYVEYLRRVRDEGFTRLWTAQLPHEPDLLTAVAVALREVDGIEVGTGVLPIQVQHPMQLAQRALTVNLISGGRLVLGLGLSHKVVAENTWGMSWERPVRRMSEFLDGLLPLLAGDKADATGEFTTTRGELRIPGAPTPPVYLAALGPQMLKLAGRRTAGTVTWMTGPRTVAEHVRPVLREAAGERPVEVVTALPICVTDDAAAARAQAASEYAIYGRLPSYRAMLDREGWAGPEDAALIGTESEVAERIEELREAGVDELVGSTFGSSEQRARSRALLLTCR</sequence>
<dbReference type="InterPro" id="IPR011251">
    <property type="entry name" value="Luciferase-like_dom"/>
</dbReference>
<dbReference type="SUPFAM" id="SSF51679">
    <property type="entry name" value="Bacterial luciferase-like"/>
    <property type="match status" value="1"/>
</dbReference>
<dbReference type="Proteomes" id="UP000321261">
    <property type="component" value="Unassembled WGS sequence"/>
</dbReference>
<dbReference type="PANTHER" id="PTHR43244:SF1">
    <property type="entry name" value="5,10-METHYLENETETRAHYDROMETHANOPTERIN REDUCTASE"/>
    <property type="match status" value="1"/>
</dbReference>
<dbReference type="AlphaFoldDB" id="A0A561SLB1"/>
<dbReference type="OrthoDB" id="7054907at2"/>
<feature type="domain" description="Luciferase-like" evidence="2">
    <location>
        <begin position="11"/>
        <end position="278"/>
    </location>
</feature>
<dbReference type="InterPro" id="IPR036661">
    <property type="entry name" value="Luciferase-like_sf"/>
</dbReference>
<name>A0A561SLB1_9PSEU</name>
<organism evidence="3 4">
    <name type="scientific">Pseudonocardia hierapolitana</name>
    <dbReference type="NCBI Taxonomy" id="1128676"/>
    <lineage>
        <taxon>Bacteria</taxon>
        <taxon>Bacillati</taxon>
        <taxon>Actinomycetota</taxon>
        <taxon>Actinomycetes</taxon>
        <taxon>Pseudonocardiales</taxon>
        <taxon>Pseudonocardiaceae</taxon>
        <taxon>Pseudonocardia</taxon>
    </lineage>
</organism>
<comment type="caution">
    <text evidence="3">The sequence shown here is derived from an EMBL/GenBank/DDBJ whole genome shotgun (WGS) entry which is preliminary data.</text>
</comment>
<keyword evidence="4" id="KW-1185">Reference proteome</keyword>
<dbReference type="PANTHER" id="PTHR43244">
    <property type="match status" value="1"/>
</dbReference>